<dbReference type="FunFam" id="3.30.160.60:FF:001370">
    <property type="entry name" value="Zinc finger protein"/>
    <property type="match status" value="1"/>
</dbReference>
<dbReference type="GO" id="GO:0001227">
    <property type="term" value="F:DNA-binding transcription repressor activity, RNA polymerase II-specific"/>
    <property type="evidence" value="ECO:0007669"/>
    <property type="project" value="TreeGrafter"/>
</dbReference>
<evidence type="ECO:0000256" key="7">
    <source>
        <dbReference type="ARBA" id="ARBA00023015"/>
    </source>
</evidence>
<feature type="domain" description="C2H2-type" evidence="14">
    <location>
        <begin position="279"/>
        <end position="302"/>
    </location>
</feature>
<evidence type="ECO:0000256" key="4">
    <source>
        <dbReference type="ARBA" id="ARBA00022737"/>
    </source>
</evidence>
<reference evidence="15 16" key="2">
    <citation type="submission" date="2019-01" db="EMBL/GenBank/DDBJ databases">
        <title>The decoding of complex shrimp genome reveals the adaptation for benthos swimmer, frequently molting mechanism and breeding impact on genome.</title>
        <authorList>
            <person name="Sun Y."/>
            <person name="Gao Y."/>
            <person name="Yu Y."/>
        </authorList>
    </citation>
    <scope>NUCLEOTIDE SEQUENCE [LARGE SCALE GENOMIC DNA]</scope>
    <source>
        <tissue evidence="15">Muscle</tissue>
    </source>
</reference>
<dbReference type="Proteomes" id="UP000283509">
    <property type="component" value="Unassembled WGS sequence"/>
</dbReference>
<evidence type="ECO:0000256" key="6">
    <source>
        <dbReference type="ARBA" id="ARBA00022833"/>
    </source>
</evidence>
<evidence type="ECO:0000313" key="15">
    <source>
        <dbReference type="EMBL" id="ROT62140.1"/>
    </source>
</evidence>
<feature type="compositionally biased region" description="Low complexity" evidence="12">
    <location>
        <begin position="602"/>
        <end position="616"/>
    </location>
</feature>
<feature type="signal peptide" evidence="13">
    <location>
        <begin position="1"/>
        <end position="20"/>
    </location>
</feature>
<evidence type="ECO:0000256" key="10">
    <source>
        <dbReference type="ARBA" id="ARBA00023242"/>
    </source>
</evidence>
<dbReference type="STRING" id="6689.A0A423SD96"/>
<evidence type="ECO:0000256" key="9">
    <source>
        <dbReference type="ARBA" id="ARBA00023163"/>
    </source>
</evidence>
<feature type="domain" description="C2H2-type" evidence="14">
    <location>
        <begin position="250"/>
        <end position="278"/>
    </location>
</feature>
<dbReference type="OrthoDB" id="6105938at2759"/>
<evidence type="ECO:0000256" key="8">
    <source>
        <dbReference type="ARBA" id="ARBA00023125"/>
    </source>
</evidence>
<keyword evidence="10" id="KW-0539">Nucleus</keyword>
<feature type="domain" description="C2H2-type" evidence="14">
    <location>
        <begin position="368"/>
        <end position="396"/>
    </location>
</feature>
<feature type="domain" description="C2H2-type" evidence="14">
    <location>
        <begin position="335"/>
        <end position="362"/>
    </location>
</feature>
<comment type="caution">
    <text evidence="15">The sequence shown here is derived from an EMBL/GenBank/DDBJ whole genome shotgun (WGS) entry which is preliminary data.</text>
</comment>
<keyword evidence="4" id="KW-0677">Repeat</keyword>
<dbReference type="PANTHER" id="PTHR24399:SF23">
    <property type="entry name" value="C2H2-TYPE DOMAIN-CONTAINING PROTEIN"/>
    <property type="match status" value="1"/>
</dbReference>
<dbReference type="GO" id="GO:0002682">
    <property type="term" value="P:regulation of immune system process"/>
    <property type="evidence" value="ECO:0007669"/>
    <property type="project" value="TreeGrafter"/>
</dbReference>
<dbReference type="Pfam" id="PF13912">
    <property type="entry name" value="zf-C2H2_6"/>
    <property type="match status" value="4"/>
</dbReference>
<feature type="compositionally biased region" description="Basic residues" evidence="12">
    <location>
        <begin position="232"/>
        <end position="245"/>
    </location>
</feature>
<accession>A0A423SD96</accession>
<dbReference type="PROSITE" id="PS50157">
    <property type="entry name" value="ZINC_FINGER_C2H2_2"/>
    <property type="match status" value="9"/>
</dbReference>
<keyword evidence="6" id="KW-0862">Zinc</keyword>
<dbReference type="GO" id="GO:0001817">
    <property type="term" value="P:regulation of cytokine production"/>
    <property type="evidence" value="ECO:0007669"/>
    <property type="project" value="TreeGrafter"/>
</dbReference>
<evidence type="ECO:0000256" key="1">
    <source>
        <dbReference type="ARBA" id="ARBA00004123"/>
    </source>
</evidence>
<keyword evidence="3" id="KW-0479">Metal-binding</keyword>
<dbReference type="PROSITE" id="PS00028">
    <property type="entry name" value="ZINC_FINGER_C2H2_1"/>
    <property type="match status" value="8"/>
</dbReference>
<dbReference type="Pfam" id="PF00096">
    <property type="entry name" value="zf-C2H2"/>
    <property type="match status" value="2"/>
</dbReference>
<keyword evidence="8" id="KW-0238">DNA-binding</keyword>
<evidence type="ECO:0000256" key="11">
    <source>
        <dbReference type="PROSITE-ProRule" id="PRU00042"/>
    </source>
</evidence>
<organism evidence="15 16">
    <name type="scientific">Penaeus vannamei</name>
    <name type="common">Whiteleg shrimp</name>
    <name type="synonym">Litopenaeus vannamei</name>
    <dbReference type="NCBI Taxonomy" id="6689"/>
    <lineage>
        <taxon>Eukaryota</taxon>
        <taxon>Metazoa</taxon>
        <taxon>Ecdysozoa</taxon>
        <taxon>Arthropoda</taxon>
        <taxon>Crustacea</taxon>
        <taxon>Multicrustacea</taxon>
        <taxon>Malacostraca</taxon>
        <taxon>Eumalacostraca</taxon>
        <taxon>Eucarida</taxon>
        <taxon>Decapoda</taxon>
        <taxon>Dendrobranchiata</taxon>
        <taxon>Penaeoidea</taxon>
        <taxon>Penaeidae</taxon>
        <taxon>Penaeus</taxon>
    </lineage>
</organism>
<dbReference type="AlphaFoldDB" id="A0A423SD96"/>
<feature type="chain" id="PRO_5019495309" description="C2H2-type domain-containing protein" evidence="13">
    <location>
        <begin position="21"/>
        <end position="730"/>
    </location>
</feature>
<keyword evidence="13" id="KW-0732">Signal</keyword>
<keyword evidence="9" id="KW-0804">Transcription</keyword>
<feature type="region of interest" description="Disordered" evidence="12">
    <location>
        <begin position="193"/>
        <end position="245"/>
    </location>
</feature>
<reference evidence="15 16" key="1">
    <citation type="submission" date="2018-04" db="EMBL/GenBank/DDBJ databases">
        <authorList>
            <person name="Zhang X."/>
            <person name="Yuan J."/>
            <person name="Li F."/>
            <person name="Xiang J."/>
        </authorList>
    </citation>
    <scope>NUCLEOTIDE SEQUENCE [LARGE SCALE GENOMIC DNA]</scope>
    <source>
        <tissue evidence="15">Muscle</tissue>
    </source>
</reference>
<evidence type="ECO:0000256" key="3">
    <source>
        <dbReference type="ARBA" id="ARBA00022723"/>
    </source>
</evidence>
<sequence>MPVVRVPGGLAMGALEVVWAVWCGCRGRSDLTQAGADSCCVFQTGPAQRGDFHLLRGAVPPSPAPQPPTRRVVTVPASFRKCPHCPTIFMDVAQLAAHLAAQHRDQQRERDCQRCRRRFLTYEDNTACDPCLMTLRQSALPSRKGSGAAAGSAAAECVCGHCRQTFPSRVLAELHCLSTGHDLAQIGSAEEMKVKEEGSSRVAGNAGATGKAKEEPRGAGAPPPSASEARKWAGKAKASRKRRLTRRNQTTCEVCAKECGSVSSLYTHLRTAHPAMFPYECGVCGRRFSLEASARDHERRHAVGELQCPACPLRFTRMSHLHHHARQLHPDFTEYPCQYCGAVTPTVDALHSHIKVHHGDRLGLPADFTCEVCKESFHTGKALATHRSSRHPGTAECGFCGAHVGSRYLKKHINAVHTKEKTHRCHECGQDFYSRTSLTGHHKRHHAPRKHLCEQCGKGYVNNVELQRHLKAHRNQRDFKCDVCGRSFLKAVDLTYHRRSHTGERPHQCMLCQESFIRPLGLRKHMLKHTAARKGKRLKYSKKKIDELTSSVICHDASPQEAEAHTPADVGGLGAGEVAPGSDQPPQHAPPSDLPQTLQVFPSPSSLAASSLAQPQPRLQTTLQQLTPSTLQVQQLAVTDLDGSQLEGQLELSQVVEDLSSGELLGMGPDLLLEATDVRGDDDVEGAMGEGGHGKRAAGEQAAQPVQVIYVQFVEDATGWRPEQQLQPLP</sequence>
<dbReference type="InterPro" id="IPR013087">
    <property type="entry name" value="Znf_C2H2_type"/>
</dbReference>
<dbReference type="SMART" id="SM00355">
    <property type="entry name" value="ZnF_C2H2"/>
    <property type="match status" value="12"/>
</dbReference>
<keyword evidence="16" id="KW-1185">Reference proteome</keyword>
<evidence type="ECO:0000259" key="14">
    <source>
        <dbReference type="PROSITE" id="PS50157"/>
    </source>
</evidence>
<dbReference type="InterPro" id="IPR036236">
    <property type="entry name" value="Znf_C2H2_sf"/>
</dbReference>
<evidence type="ECO:0000256" key="2">
    <source>
        <dbReference type="ARBA" id="ARBA00006991"/>
    </source>
</evidence>
<protein>
    <recommendedName>
        <fullName evidence="14">C2H2-type domain-containing protein</fullName>
    </recommendedName>
</protein>
<dbReference type="GO" id="GO:0000978">
    <property type="term" value="F:RNA polymerase II cis-regulatory region sequence-specific DNA binding"/>
    <property type="evidence" value="ECO:0007669"/>
    <property type="project" value="TreeGrafter"/>
</dbReference>
<feature type="region of interest" description="Disordered" evidence="12">
    <location>
        <begin position="560"/>
        <end position="616"/>
    </location>
</feature>
<dbReference type="GO" id="GO:0005654">
    <property type="term" value="C:nucleoplasm"/>
    <property type="evidence" value="ECO:0007669"/>
    <property type="project" value="TreeGrafter"/>
</dbReference>
<comment type="similarity">
    <text evidence="2">Belongs to the krueppel C2H2-type zinc-finger protein family.</text>
</comment>
<dbReference type="Gene3D" id="3.30.160.60">
    <property type="entry name" value="Classic Zinc Finger"/>
    <property type="match status" value="6"/>
</dbReference>
<evidence type="ECO:0000256" key="12">
    <source>
        <dbReference type="SAM" id="MobiDB-lite"/>
    </source>
</evidence>
<feature type="domain" description="C2H2-type" evidence="14">
    <location>
        <begin position="507"/>
        <end position="534"/>
    </location>
</feature>
<evidence type="ECO:0000256" key="13">
    <source>
        <dbReference type="SAM" id="SignalP"/>
    </source>
</evidence>
<evidence type="ECO:0000313" key="16">
    <source>
        <dbReference type="Proteomes" id="UP000283509"/>
    </source>
</evidence>
<dbReference type="SUPFAM" id="SSF57667">
    <property type="entry name" value="beta-beta-alpha zinc fingers"/>
    <property type="match status" value="5"/>
</dbReference>
<comment type="subcellular location">
    <subcellularLocation>
        <location evidence="1">Nucleus</location>
    </subcellularLocation>
</comment>
<dbReference type="PANTHER" id="PTHR24399">
    <property type="entry name" value="ZINC FINGER AND BTB DOMAIN-CONTAINING"/>
    <property type="match status" value="1"/>
</dbReference>
<feature type="domain" description="C2H2-type" evidence="14">
    <location>
        <begin position="479"/>
        <end position="506"/>
    </location>
</feature>
<evidence type="ECO:0000256" key="5">
    <source>
        <dbReference type="ARBA" id="ARBA00022771"/>
    </source>
</evidence>
<name>A0A423SD96_PENVA</name>
<feature type="domain" description="C2H2-type" evidence="14">
    <location>
        <begin position="306"/>
        <end position="329"/>
    </location>
</feature>
<feature type="domain" description="C2H2-type" evidence="14">
    <location>
        <begin position="451"/>
        <end position="478"/>
    </location>
</feature>
<keyword evidence="7" id="KW-0805">Transcription regulation</keyword>
<proteinExistence type="inferred from homology"/>
<dbReference type="GO" id="GO:0008270">
    <property type="term" value="F:zinc ion binding"/>
    <property type="evidence" value="ECO:0007669"/>
    <property type="project" value="UniProtKB-KW"/>
</dbReference>
<dbReference type="EMBL" id="QCYY01003811">
    <property type="protein sequence ID" value="ROT62140.1"/>
    <property type="molecule type" value="Genomic_DNA"/>
</dbReference>
<gene>
    <name evidence="15" type="ORF">C7M84_020028</name>
</gene>
<feature type="domain" description="C2H2-type" evidence="14">
    <location>
        <begin position="423"/>
        <end position="450"/>
    </location>
</feature>
<keyword evidence="5 11" id="KW-0863">Zinc-finger</keyword>